<organism evidence="1 2">
    <name type="scientific">Streptomyces virginiae</name>
    <name type="common">Streptomyces cinnamonensis</name>
    <dbReference type="NCBI Taxonomy" id="1961"/>
    <lineage>
        <taxon>Bacteria</taxon>
        <taxon>Bacillati</taxon>
        <taxon>Actinomycetota</taxon>
        <taxon>Actinomycetes</taxon>
        <taxon>Kitasatosporales</taxon>
        <taxon>Streptomycetaceae</taxon>
        <taxon>Streptomyces</taxon>
    </lineage>
</organism>
<evidence type="ECO:0000313" key="2">
    <source>
        <dbReference type="Proteomes" id="UP001432039"/>
    </source>
</evidence>
<dbReference type="Proteomes" id="UP001432039">
    <property type="component" value="Chromosome"/>
</dbReference>
<name>A0ABZ1TNT7_STRVG</name>
<evidence type="ECO:0000313" key="1">
    <source>
        <dbReference type="EMBL" id="WUQ17493.1"/>
    </source>
</evidence>
<sequence length="139" mass="14910">MRYLLCQVCGQPAGRTDAGTLWVIDTLSYTVVEARGLDAGVREPPICQPCARIAVRACPVLREGYVALRVPEVRLVGVTGVLCAADPQPHNPGEIRVLDRSATMSYTDPRLPWMLVGEIRAELVGATPVDLEAELGSAA</sequence>
<proteinExistence type="predicted"/>
<reference evidence="1" key="1">
    <citation type="submission" date="2022-10" db="EMBL/GenBank/DDBJ databases">
        <title>The complete genomes of actinobacterial strains from the NBC collection.</title>
        <authorList>
            <person name="Joergensen T.S."/>
            <person name="Alvarez Arevalo M."/>
            <person name="Sterndorff E.B."/>
            <person name="Faurdal D."/>
            <person name="Vuksanovic O."/>
            <person name="Mourched A.-S."/>
            <person name="Charusanti P."/>
            <person name="Shaw S."/>
            <person name="Blin K."/>
            <person name="Weber T."/>
        </authorList>
    </citation>
    <scope>NUCLEOTIDE SEQUENCE</scope>
    <source>
        <strain evidence="1">NBC_00248</strain>
    </source>
</reference>
<accession>A0ABZ1TNT7</accession>
<dbReference type="EMBL" id="CP108090">
    <property type="protein sequence ID" value="WUQ17493.1"/>
    <property type="molecule type" value="Genomic_DNA"/>
</dbReference>
<keyword evidence="2" id="KW-1185">Reference proteome</keyword>
<protein>
    <submittedName>
        <fullName evidence="1">Uncharacterized protein</fullName>
    </submittedName>
</protein>
<gene>
    <name evidence="1" type="ORF">OG517_42360</name>
</gene>
<dbReference type="RefSeq" id="WP_328965709.1">
    <property type="nucleotide sequence ID" value="NZ_CP108090.1"/>
</dbReference>